<comment type="subcellular location">
    <subcellularLocation>
        <location evidence="1">Cell inner membrane</location>
    </subcellularLocation>
</comment>
<evidence type="ECO:0000256" key="3">
    <source>
        <dbReference type="ARBA" id="ARBA00022519"/>
    </source>
</evidence>
<gene>
    <name evidence="7" type="ORF">A0U89_04375</name>
</gene>
<evidence type="ECO:0000313" key="7">
    <source>
        <dbReference type="EMBL" id="AOX18122.1"/>
    </source>
</evidence>
<dbReference type="PANTHER" id="PTHR30606">
    <property type="entry name" value="LIPID A BIOSYNTHESIS LAUROYL ACYLTRANSFERASE"/>
    <property type="match status" value="1"/>
</dbReference>
<dbReference type="GO" id="GO:0009247">
    <property type="term" value="P:glycolipid biosynthetic process"/>
    <property type="evidence" value="ECO:0007669"/>
    <property type="project" value="UniProtKB-ARBA"/>
</dbReference>
<accession>A0A1D8UWV5</accession>
<dbReference type="OrthoDB" id="9801955at2"/>
<dbReference type="GO" id="GO:0016746">
    <property type="term" value="F:acyltransferase activity"/>
    <property type="evidence" value="ECO:0007669"/>
    <property type="project" value="UniProtKB-KW"/>
</dbReference>
<evidence type="ECO:0000256" key="2">
    <source>
        <dbReference type="ARBA" id="ARBA00022475"/>
    </source>
</evidence>
<dbReference type="STRING" id="153496.A0U89_04375"/>
<keyword evidence="5" id="KW-0472">Membrane</keyword>
<evidence type="ECO:0000256" key="1">
    <source>
        <dbReference type="ARBA" id="ARBA00004533"/>
    </source>
</evidence>
<dbReference type="GO" id="GO:0005886">
    <property type="term" value="C:plasma membrane"/>
    <property type="evidence" value="ECO:0007669"/>
    <property type="project" value="UniProtKB-SubCell"/>
</dbReference>
<organism evidence="7 8">
    <name type="scientific">Kozakia baliensis</name>
    <dbReference type="NCBI Taxonomy" id="153496"/>
    <lineage>
        <taxon>Bacteria</taxon>
        <taxon>Pseudomonadati</taxon>
        <taxon>Pseudomonadota</taxon>
        <taxon>Alphaproteobacteria</taxon>
        <taxon>Acetobacterales</taxon>
        <taxon>Acetobacteraceae</taxon>
        <taxon>Kozakia</taxon>
    </lineage>
</organism>
<keyword evidence="3" id="KW-0997">Cell inner membrane</keyword>
<dbReference type="PANTHER" id="PTHR30606:SF10">
    <property type="entry name" value="PHOSPHATIDYLINOSITOL MANNOSIDE ACYLTRANSFERASE"/>
    <property type="match status" value="1"/>
</dbReference>
<dbReference type="CDD" id="cd07984">
    <property type="entry name" value="LPLAT_LABLAT-like"/>
    <property type="match status" value="1"/>
</dbReference>
<dbReference type="EMBL" id="CP014674">
    <property type="protein sequence ID" value="AOX18122.1"/>
    <property type="molecule type" value="Genomic_DNA"/>
</dbReference>
<keyword evidence="2" id="KW-1003">Cell membrane</keyword>
<evidence type="ECO:0000313" key="8">
    <source>
        <dbReference type="Proteomes" id="UP000179145"/>
    </source>
</evidence>
<evidence type="ECO:0000256" key="6">
    <source>
        <dbReference type="ARBA" id="ARBA00023315"/>
    </source>
</evidence>
<keyword evidence="8" id="KW-1185">Reference proteome</keyword>
<dbReference type="InterPro" id="IPR004960">
    <property type="entry name" value="LipA_acyltrans"/>
</dbReference>
<name>A0A1D8UWV5_9PROT</name>
<dbReference type="eggNOG" id="COG1560">
    <property type="taxonomic scope" value="Bacteria"/>
</dbReference>
<dbReference type="KEGG" id="kba:A0U89_04375"/>
<dbReference type="Pfam" id="PF03279">
    <property type="entry name" value="Lip_A_acyltrans"/>
    <property type="match status" value="1"/>
</dbReference>
<reference evidence="7 8" key="1">
    <citation type="journal article" date="2016" name="Microb. Cell Fact.">
        <title>Dissection of exopolysaccharide biosynthesis in Kozakia baliensis.</title>
        <authorList>
            <person name="Brandt J.U."/>
            <person name="Jakob F."/>
            <person name="Behr J."/>
            <person name="Geissler A.J."/>
            <person name="Vogel R.F."/>
        </authorList>
    </citation>
    <scope>NUCLEOTIDE SEQUENCE [LARGE SCALE GENOMIC DNA]</scope>
    <source>
        <strain evidence="7 8">DSM 14400</strain>
    </source>
</reference>
<dbReference type="AlphaFoldDB" id="A0A1D8UWV5"/>
<dbReference type="Proteomes" id="UP000179145">
    <property type="component" value="Chromosome"/>
</dbReference>
<keyword evidence="4 7" id="KW-0808">Transferase</keyword>
<evidence type="ECO:0000256" key="4">
    <source>
        <dbReference type="ARBA" id="ARBA00022679"/>
    </source>
</evidence>
<evidence type="ECO:0000256" key="5">
    <source>
        <dbReference type="ARBA" id="ARBA00023136"/>
    </source>
</evidence>
<proteinExistence type="predicted"/>
<dbReference type="RefSeq" id="WP_070403627.1">
    <property type="nucleotide sequence ID" value="NZ_CP014674.1"/>
</dbReference>
<sequence>MLVRALLAFLRKLPPRAASNLGGNITKAIGPYLPVSHVADMNLRLAMPKLTNRQRQQIVQEVWENLGRTVAEFPHIPSLQKNTPSGPGWLVEGDETLRELAAKGGPVIFFSGHIGNWEMLPPAVASYGMAFASFYRAAGNPLVDRIIGDLRRRAIGVDVPMFAKGAQGARGALRHIAQGGHLGVLGDQKMNDGIEAQLFGHPAMSASATAAFALKHNCPIVAGRIERIGPARLKLIVEPAIIPENTGDRQADILRLTQRLNDQIETWVRAKPGSWLWLHRRWPKELMRSHVEKMH</sequence>
<keyword evidence="6 7" id="KW-0012">Acyltransferase</keyword>
<protein>
    <submittedName>
        <fullName evidence="7">Lauroyl acyltransferase</fullName>
    </submittedName>
</protein>